<dbReference type="EMBL" id="CP002869">
    <property type="protein sequence ID" value="AEI44726.1"/>
    <property type="molecule type" value="Genomic_DNA"/>
</dbReference>
<dbReference type="AlphaFoldDB" id="F8FII3"/>
<protein>
    <submittedName>
        <fullName evidence="1">Uncharacterized protein</fullName>
    </submittedName>
</protein>
<organism evidence="1 2">
    <name type="scientific">Paenibacillus mucilaginosus (strain KNP414)</name>
    <dbReference type="NCBI Taxonomy" id="1036673"/>
    <lineage>
        <taxon>Bacteria</taxon>
        <taxon>Bacillati</taxon>
        <taxon>Bacillota</taxon>
        <taxon>Bacilli</taxon>
        <taxon>Bacillales</taxon>
        <taxon>Paenibacillaceae</taxon>
        <taxon>Paenibacillus</taxon>
    </lineage>
</organism>
<evidence type="ECO:0000313" key="1">
    <source>
        <dbReference type="EMBL" id="AEI44726.1"/>
    </source>
</evidence>
<reference evidence="1 2" key="2">
    <citation type="journal article" date="2013" name="Genome Announc.">
        <title>Genome Sequence of Growth-Improving Paenibacillus mucilaginosus Strain KNP414.</title>
        <authorList>
            <person name="Lu J.J."/>
            <person name="Wang J.F."/>
            <person name="Hu X.F."/>
        </authorList>
    </citation>
    <scope>NUCLEOTIDE SEQUENCE [LARGE SCALE GENOMIC DNA]</scope>
    <source>
        <strain evidence="1 2">KNP414</strain>
    </source>
</reference>
<sequence length="45" mass="5124">MGTNTEREEAELAGLQGCEPAKETERALYSMHGRKKPAIRRTLHR</sequence>
<evidence type="ECO:0000313" key="2">
    <source>
        <dbReference type="Proteomes" id="UP000006620"/>
    </source>
</evidence>
<reference evidence="2" key="1">
    <citation type="submission" date="2011-06" db="EMBL/GenBank/DDBJ databases">
        <title>Complete genome sequence of Paenibacillus mucilaginosus KNP414.</title>
        <authorList>
            <person name="Wang J."/>
            <person name="Hu S."/>
            <person name="Hu X."/>
            <person name="Zhang B."/>
            <person name="Dong D."/>
            <person name="Zhang S."/>
            <person name="Zhao K."/>
            <person name="Wu D."/>
        </authorList>
    </citation>
    <scope>NUCLEOTIDE SEQUENCE [LARGE SCALE GENOMIC DNA]</scope>
    <source>
        <strain evidence="2">KNP414</strain>
    </source>
</reference>
<proteinExistence type="predicted"/>
<dbReference type="PATRIC" id="fig|1036673.3.peg.5765"/>
<gene>
    <name evidence="1" type="ordered locus">KNP414_06203</name>
</gene>
<dbReference type="Proteomes" id="UP000006620">
    <property type="component" value="Chromosome"/>
</dbReference>
<accession>F8FII3</accession>
<dbReference type="KEGG" id="pms:KNP414_06203"/>
<name>F8FII3_PAEMK</name>
<dbReference type="HOGENOM" id="CLU_3202885_0_0_9"/>